<gene>
    <name evidence="2" type="ORF">8F11_49</name>
</gene>
<evidence type="ECO:0000256" key="1">
    <source>
        <dbReference type="SAM" id="Coils"/>
    </source>
</evidence>
<sequence>MTDKLSRGMKAKLHTRETVIPAEQARKLGELTVKVDVDVSEALTGLKALQREAKKATQELRELETVRGDISTLTHVPTCELQRELESREGVTTYKLGSYGTYANLRMVSADGGDSVFIEGPAIVTVNID</sequence>
<dbReference type="EMBL" id="MF417871">
    <property type="protein sequence ID" value="ASN68084.1"/>
    <property type="molecule type" value="Genomic_DNA"/>
</dbReference>
<organism evidence="2">
    <name type="scientific">uncultured Caudovirales phage</name>
    <dbReference type="NCBI Taxonomy" id="2100421"/>
    <lineage>
        <taxon>Viruses</taxon>
        <taxon>Duplodnaviria</taxon>
        <taxon>Heunggongvirae</taxon>
        <taxon>Uroviricota</taxon>
        <taxon>Caudoviricetes</taxon>
        <taxon>Peduoviridae</taxon>
        <taxon>Maltschvirus</taxon>
        <taxon>Maltschvirus maltsch</taxon>
    </lineage>
</organism>
<evidence type="ECO:0000313" key="2">
    <source>
        <dbReference type="EMBL" id="ASN68084.1"/>
    </source>
</evidence>
<accession>A0A2H4IZN0</accession>
<protein>
    <submittedName>
        <fullName evidence="2">Uncharacterized protein</fullName>
    </submittedName>
</protein>
<feature type="coiled-coil region" evidence="1">
    <location>
        <begin position="39"/>
        <end position="66"/>
    </location>
</feature>
<dbReference type="InterPro" id="IPR047901">
    <property type="entry name" value="BC1881-like"/>
</dbReference>
<dbReference type="NCBIfam" id="NF033495">
    <property type="entry name" value="phage_BC1881"/>
    <property type="match status" value="1"/>
</dbReference>
<keyword evidence="1" id="KW-0175">Coiled coil</keyword>
<proteinExistence type="predicted"/>
<name>A0A2H4IZN0_9CAUD</name>
<reference evidence="2" key="1">
    <citation type="submission" date="2017-06" db="EMBL/GenBank/DDBJ databases">
        <title>Novel phages from South African skin metaviromes.</title>
        <authorList>
            <person name="van Zyl L.J."/>
            <person name="Abrahams Y."/>
            <person name="Stander E.A."/>
            <person name="Kirby B.M."/>
            <person name="Clavaud C."/>
            <person name="Farcet C."/>
            <person name="Breton L."/>
            <person name="Trindade M.I."/>
        </authorList>
    </citation>
    <scope>NUCLEOTIDE SEQUENCE</scope>
</reference>